<dbReference type="EC" id="4.1.1.45" evidence="3"/>
<dbReference type="GO" id="GO:0019748">
    <property type="term" value="P:secondary metabolic process"/>
    <property type="evidence" value="ECO:0007669"/>
    <property type="project" value="TreeGrafter"/>
</dbReference>
<sequence length="327" mass="36737">MRKIITVEEHYEIPAPATKGNFKTQVNAKGENPSAVTQLLTDFDQKLKYMDKYGITMQVISNAGHSPKLLDDVKESIAGCRKSNDFLAEQVKKHPDRFAGLAVLPVGDPDAAAEELKRSINELGLSGALIAGVPNGHFLDEPQYLPIFAEAEELNVPLYLHPGMISKAERDLLYKSPSYSDKLGDMIGLAGWGWHIESGTQMIRLIASGLFDKYPNLHLVSGHWGENVPNFLERLDEFTGMVHPPLDRKFSDYYRDNVYVTASGMFTEPQMTLALSEMGPDHVLWAEDFPFLQRKEQVADFLENAKIDEETKDKISHQNSEKLFNLK</sequence>
<dbReference type="InterPro" id="IPR032466">
    <property type="entry name" value="Metal_Hydrolase"/>
</dbReference>
<dbReference type="GO" id="GO:0016787">
    <property type="term" value="F:hydrolase activity"/>
    <property type="evidence" value="ECO:0007669"/>
    <property type="project" value="InterPro"/>
</dbReference>
<evidence type="ECO:0000256" key="1">
    <source>
        <dbReference type="ARBA" id="ARBA00023239"/>
    </source>
</evidence>
<dbReference type="SUPFAM" id="SSF51556">
    <property type="entry name" value="Metallo-dependent hydrolases"/>
    <property type="match status" value="1"/>
</dbReference>
<evidence type="ECO:0000259" key="2">
    <source>
        <dbReference type="Pfam" id="PF04909"/>
    </source>
</evidence>
<dbReference type="Gene3D" id="3.20.20.140">
    <property type="entry name" value="Metal-dependent hydrolases"/>
    <property type="match status" value="1"/>
</dbReference>
<dbReference type="InterPro" id="IPR006680">
    <property type="entry name" value="Amidohydro-rel"/>
</dbReference>
<dbReference type="Proteomes" id="UP000076405">
    <property type="component" value="Chromosome"/>
</dbReference>
<accession>A0AAC9B2L7</accession>
<keyword evidence="1 3" id="KW-0456">Lyase</keyword>
<dbReference type="GO" id="GO:0001760">
    <property type="term" value="F:aminocarboxymuconate-semialdehyde decarboxylase activity"/>
    <property type="evidence" value="ECO:0007669"/>
    <property type="project" value="UniProtKB-EC"/>
</dbReference>
<gene>
    <name evidence="3" type="ORF">ADU70_1739</name>
</gene>
<dbReference type="EMBL" id="CP012275">
    <property type="protein sequence ID" value="AMV63209.1"/>
    <property type="molecule type" value="Genomic_DNA"/>
</dbReference>
<dbReference type="GO" id="GO:0005829">
    <property type="term" value="C:cytosol"/>
    <property type="evidence" value="ECO:0007669"/>
    <property type="project" value="TreeGrafter"/>
</dbReference>
<dbReference type="PANTHER" id="PTHR21240">
    <property type="entry name" value="2-AMINO-3-CARBOXYLMUCONATE-6-SEMIALDEHYDE DECARBOXYLASE"/>
    <property type="match status" value="1"/>
</dbReference>
<dbReference type="InterPro" id="IPR032465">
    <property type="entry name" value="ACMSD"/>
</dbReference>
<name>A0AAC9B2L7_9LACO</name>
<proteinExistence type="predicted"/>
<evidence type="ECO:0000313" key="3">
    <source>
        <dbReference type="EMBL" id="AMV63209.1"/>
    </source>
</evidence>
<protein>
    <submittedName>
        <fullName evidence="3">2-amino-3-carboxymuconate-6-semialdehyde decarboxylase</fullName>
        <ecNumber evidence="3">4.1.1.45</ecNumber>
    </submittedName>
</protein>
<organism evidence="3 4">
    <name type="scientific">Pediococcus damnosus</name>
    <dbReference type="NCBI Taxonomy" id="51663"/>
    <lineage>
        <taxon>Bacteria</taxon>
        <taxon>Bacillati</taxon>
        <taxon>Bacillota</taxon>
        <taxon>Bacilli</taxon>
        <taxon>Lactobacillales</taxon>
        <taxon>Lactobacillaceae</taxon>
        <taxon>Pediococcus</taxon>
    </lineage>
</organism>
<reference evidence="3 4" key="1">
    <citation type="journal article" date="2016" name="PLoS ONE">
        <title>The Identification of Novel Diagnostic Marker Genes for the Detection of Beer Spoiling Pediococcus damnosus Strains Using the BlAst Diagnostic Gene findEr.</title>
        <authorList>
            <person name="Behr J."/>
            <person name="Geissler A.J."/>
            <person name="Schmid J."/>
            <person name="Zehe A."/>
            <person name="Vogel R.F."/>
        </authorList>
    </citation>
    <scope>NUCLEOTIDE SEQUENCE [LARGE SCALE GENOMIC DNA]</scope>
    <source>
        <strain evidence="3 4">TMW 2.1533</strain>
    </source>
</reference>
<evidence type="ECO:0000313" key="4">
    <source>
        <dbReference type="Proteomes" id="UP000076405"/>
    </source>
</evidence>
<dbReference type="AlphaFoldDB" id="A0AAC9B2L7"/>
<feature type="domain" description="Amidohydrolase-related" evidence="2">
    <location>
        <begin position="42"/>
        <end position="326"/>
    </location>
</feature>
<dbReference type="PANTHER" id="PTHR21240:SF30">
    <property type="entry name" value="AMIDOHYDROLASE-RELATED DOMAIN-CONTAINING PROTEIN-RELATED"/>
    <property type="match status" value="1"/>
</dbReference>
<dbReference type="Pfam" id="PF04909">
    <property type="entry name" value="Amidohydro_2"/>
    <property type="match status" value="1"/>
</dbReference>